<keyword evidence="3" id="KW-0349">Heme</keyword>
<dbReference type="AlphaFoldDB" id="A0A813HLZ7"/>
<keyword evidence="5" id="KW-0560">Oxidoreductase</keyword>
<feature type="transmembrane region" description="Helical" evidence="9">
    <location>
        <begin position="740"/>
        <end position="758"/>
    </location>
</feature>
<dbReference type="Gene3D" id="1.10.520.10">
    <property type="match status" value="2"/>
</dbReference>
<feature type="domain" description="Plant heme peroxidase family profile" evidence="11">
    <location>
        <begin position="84"/>
        <end position="393"/>
    </location>
</feature>
<comment type="caution">
    <text evidence="13">The sequence shown here is derived from an EMBL/GenBank/DDBJ whole genome shotgun (WGS) entry which is preliminary data.</text>
</comment>
<dbReference type="GO" id="GO:0070301">
    <property type="term" value="P:cellular response to hydrogen peroxide"/>
    <property type="evidence" value="ECO:0007669"/>
    <property type="project" value="TreeGrafter"/>
</dbReference>
<evidence type="ECO:0000256" key="7">
    <source>
        <dbReference type="ARBA" id="ARBA00023324"/>
    </source>
</evidence>
<gene>
    <name evidence="13" type="ORF">PGLA1383_LOCUS53635</name>
    <name evidence="12" type="ORF">PGLA2088_LOCUS374</name>
</gene>
<dbReference type="OrthoDB" id="407695at2759"/>
<accession>A0A813HLZ7</accession>
<dbReference type="Gene3D" id="1.10.420.10">
    <property type="entry name" value="Peroxidase, domain 2"/>
    <property type="match status" value="2"/>
</dbReference>
<comment type="cofactor">
    <cofactor evidence="1">
        <name>heme b</name>
        <dbReference type="ChEBI" id="CHEBI:60344"/>
    </cofactor>
</comment>
<dbReference type="PRINTS" id="PR00458">
    <property type="entry name" value="PEROXIDASE"/>
</dbReference>
<evidence type="ECO:0000256" key="5">
    <source>
        <dbReference type="ARBA" id="ARBA00023002"/>
    </source>
</evidence>
<dbReference type="GO" id="GO:0004096">
    <property type="term" value="F:catalase activity"/>
    <property type="evidence" value="ECO:0007669"/>
    <property type="project" value="InterPro"/>
</dbReference>
<dbReference type="PROSITE" id="PS50873">
    <property type="entry name" value="PEROXIDASE_4"/>
    <property type="match status" value="2"/>
</dbReference>
<comment type="catalytic activity">
    <reaction evidence="8">
        <text>2 H2O2 = O2 + 2 H2O</text>
        <dbReference type="Rhea" id="RHEA:20309"/>
        <dbReference type="ChEBI" id="CHEBI:15377"/>
        <dbReference type="ChEBI" id="CHEBI:15379"/>
        <dbReference type="ChEBI" id="CHEBI:16240"/>
        <dbReference type="EC" id="1.11.1.21"/>
    </reaction>
</comment>
<dbReference type="InterPro" id="IPR019793">
    <property type="entry name" value="Peroxidases_heam-ligand_BS"/>
</dbReference>
<keyword evidence="9" id="KW-0812">Transmembrane</keyword>
<sequence>MLRKALLLASPLLSLGACPFGGEQGVLPDGHPAVAQETYAAALGDLDLDLVRSDLKALFLNSQDHWPADLGNYAPFFVRLTWHCTGTYRSSDGRGGCEGGRQRFEPERSWADNTNLDKARALLWPVKARYGDAISWGDLMVLAGTTAIESMGGPVLGFCAGRLDDKDGSESIELGPSEEQEAVAPCVLNGTCVSPLGSTTVGLIYVNPEGPMGNPIPAESALQVRDSFGRMGMNDSETVALIGGGHAFGKVHGACPAGAGPSPKEDPLNPYPGLCGTGKGKDTFTSGFEGPWTTTPNQWSNLYFNDLLNNDWEVHVGPGGHHQWRIPNATGPMAGIMRLTTDISLLHDPAGIYQKIVKEFAADPAKFDNAFANAWYKLASRDMGPALRCLGQVAAPPFPWHPSLPARSSEFPPAWPQVKASLKEMARGYSTPIFPADVFSGQSYYGGLFLQLAWRCASTFRQTDYRGGCNGARIRFSPEKDWPANAEFVGVLKVLDDVKARFGDALSWSDLIILAGTVAVEEAGGLPMSFCGGRTDATDGSGSELLTPRLSPGPGTDLAFLVDGMKVMGVTRREFVALVGGGHTLGQMHASRSGFISGPWTSSPSRFNNEYFTNLLTEVYQEVSVQSGEKKYKALGKELFMFKTDLFLKADPEFRIHVEEFALDNQAFLESYRAAWTKLVRSDRFDDPTGKLCEKDPVEEVAAASEVQAGKSKMGLSIAEVNLSESEDSDSQSSMFTSRMGMWMMTVCVTLGFLWACVSQLRRLNFLWAPERGGLSEPMLDA</sequence>
<dbReference type="EMBL" id="CAJNNV010031968">
    <property type="protein sequence ID" value="CAE8638458.1"/>
    <property type="molecule type" value="Genomic_DNA"/>
</dbReference>
<keyword evidence="6" id="KW-0408">Iron</keyword>
<reference evidence="13" key="1">
    <citation type="submission" date="2021-02" db="EMBL/GenBank/DDBJ databases">
        <authorList>
            <person name="Dougan E. K."/>
            <person name="Rhodes N."/>
            <person name="Thang M."/>
            <person name="Chan C."/>
        </authorList>
    </citation>
    <scope>NUCLEOTIDE SEQUENCE</scope>
</reference>
<organism evidence="13 14">
    <name type="scientific">Polarella glacialis</name>
    <name type="common">Dinoflagellate</name>
    <dbReference type="NCBI Taxonomy" id="89957"/>
    <lineage>
        <taxon>Eukaryota</taxon>
        <taxon>Sar</taxon>
        <taxon>Alveolata</taxon>
        <taxon>Dinophyceae</taxon>
        <taxon>Suessiales</taxon>
        <taxon>Suessiaceae</taxon>
        <taxon>Polarella</taxon>
    </lineage>
</organism>
<feature type="signal peptide" evidence="10">
    <location>
        <begin position="1"/>
        <end position="16"/>
    </location>
</feature>
<dbReference type="PROSITE" id="PS51257">
    <property type="entry name" value="PROKAR_LIPOPROTEIN"/>
    <property type="match status" value="1"/>
</dbReference>
<dbReference type="EMBL" id="CAJNNW010000220">
    <property type="protein sequence ID" value="CAE8625008.1"/>
    <property type="molecule type" value="Genomic_DNA"/>
</dbReference>
<protein>
    <recommendedName>
        <fullName evidence="11">Plant heme peroxidase family profile domain-containing protein</fullName>
    </recommendedName>
</protein>
<feature type="domain" description="Plant heme peroxidase family profile" evidence="11">
    <location>
        <begin position="468"/>
        <end position="692"/>
    </location>
</feature>
<evidence type="ECO:0000256" key="9">
    <source>
        <dbReference type="SAM" id="Phobius"/>
    </source>
</evidence>
<keyword evidence="4" id="KW-0479">Metal-binding</keyword>
<feature type="chain" id="PRO_5036222064" description="Plant heme peroxidase family profile domain-containing protein" evidence="10">
    <location>
        <begin position="17"/>
        <end position="782"/>
    </location>
</feature>
<dbReference type="InterPro" id="IPR010255">
    <property type="entry name" value="Haem_peroxidase_sf"/>
</dbReference>
<evidence type="ECO:0000259" key="11">
    <source>
        <dbReference type="PROSITE" id="PS50873"/>
    </source>
</evidence>
<evidence type="ECO:0000313" key="13">
    <source>
        <dbReference type="EMBL" id="CAE8638458.1"/>
    </source>
</evidence>
<dbReference type="GO" id="GO:0020037">
    <property type="term" value="F:heme binding"/>
    <property type="evidence" value="ECO:0007669"/>
    <property type="project" value="InterPro"/>
</dbReference>
<keyword evidence="14" id="KW-1185">Reference proteome</keyword>
<evidence type="ECO:0000256" key="6">
    <source>
        <dbReference type="ARBA" id="ARBA00023004"/>
    </source>
</evidence>
<dbReference type="PRINTS" id="PR00460">
    <property type="entry name" value="BPEROXIDASE"/>
</dbReference>
<keyword evidence="9" id="KW-0472">Membrane</keyword>
<dbReference type="GO" id="GO:0046872">
    <property type="term" value="F:metal ion binding"/>
    <property type="evidence" value="ECO:0007669"/>
    <property type="project" value="UniProtKB-KW"/>
</dbReference>
<evidence type="ECO:0000313" key="12">
    <source>
        <dbReference type="EMBL" id="CAE8625008.1"/>
    </source>
</evidence>
<dbReference type="PROSITE" id="PS00435">
    <property type="entry name" value="PEROXIDASE_1"/>
    <property type="match status" value="1"/>
</dbReference>
<evidence type="ECO:0000256" key="3">
    <source>
        <dbReference type="ARBA" id="ARBA00022617"/>
    </source>
</evidence>
<keyword evidence="7" id="KW-0376">Hydrogen peroxide</keyword>
<dbReference type="InterPro" id="IPR002016">
    <property type="entry name" value="Haem_peroxidase"/>
</dbReference>
<keyword evidence="2" id="KW-0575">Peroxidase</keyword>
<dbReference type="InterPro" id="IPR000763">
    <property type="entry name" value="Catalase_peroxidase"/>
</dbReference>
<evidence type="ECO:0000256" key="10">
    <source>
        <dbReference type="SAM" id="SignalP"/>
    </source>
</evidence>
<dbReference type="GO" id="GO:0005829">
    <property type="term" value="C:cytosol"/>
    <property type="evidence" value="ECO:0007669"/>
    <property type="project" value="TreeGrafter"/>
</dbReference>
<keyword evidence="10" id="KW-0732">Signal</keyword>
<keyword evidence="9" id="KW-1133">Transmembrane helix</keyword>
<dbReference type="Proteomes" id="UP000626109">
    <property type="component" value="Unassembled WGS sequence"/>
</dbReference>
<dbReference type="PANTHER" id="PTHR30555">
    <property type="entry name" value="HYDROPEROXIDASE I, BIFUNCTIONAL CATALASE-PEROXIDASE"/>
    <property type="match status" value="1"/>
</dbReference>
<dbReference type="Pfam" id="PF00141">
    <property type="entry name" value="peroxidase"/>
    <property type="match status" value="2"/>
</dbReference>
<dbReference type="GO" id="GO:0042744">
    <property type="term" value="P:hydrogen peroxide catabolic process"/>
    <property type="evidence" value="ECO:0007669"/>
    <property type="project" value="UniProtKB-KW"/>
</dbReference>
<proteinExistence type="predicted"/>
<evidence type="ECO:0000256" key="2">
    <source>
        <dbReference type="ARBA" id="ARBA00022559"/>
    </source>
</evidence>
<dbReference type="SUPFAM" id="SSF48113">
    <property type="entry name" value="Heme-dependent peroxidases"/>
    <property type="match status" value="2"/>
</dbReference>
<evidence type="ECO:0000256" key="4">
    <source>
        <dbReference type="ARBA" id="ARBA00022723"/>
    </source>
</evidence>
<dbReference type="PANTHER" id="PTHR30555:SF0">
    <property type="entry name" value="CATALASE-PEROXIDASE"/>
    <property type="match status" value="1"/>
</dbReference>
<evidence type="ECO:0000256" key="8">
    <source>
        <dbReference type="ARBA" id="ARBA00049145"/>
    </source>
</evidence>
<evidence type="ECO:0000313" key="14">
    <source>
        <dbReference type="Proteomes" id="UP000654075"/>
    </source>
</evidence>
<evidence type="ECO:0000256" key="1">
    <source>
        <dbReference type="ARBA" id="ARBA00001970"/>
    </source>
</evidence>
<name>A0A813HLZ7_POLGL</name>
<dbReference type="Proteomes" id="UP000654075">
    <property type="component" value="Unassembled WGS sequence"/>
</dbReference>